<dbReference type="SUPFAM" id="SSF51905">
    <property type="entry name" value="FAD/NAD(P)-binding domain"/>
    <property type="match status" value="1"/>
</dbReference>
<protein>
    <submittedName>
        <fullName evidence="5">FAD-dependent monooxygenase</fullName>
    </submittedName>
</protein>
<dbReference type="EMBL" id="JAQNDL010000004">
    <property type="protein sequence ID" value="MDC0723181.1"/>
    <property type="molecule type" value="Genomic_DNA"/>
</dbReference>
<keyword evidence="6" id="KW-1185">Reference proteome</keyword>
<dbReference type="InterPro" id="IPR002938">
    <property type="entry name" value="FAD-bd"/>
</dbReference>
<sequence length="507" mass="56230">MDDVLIVGAGPTGLVLALWLKKQGIRFRIIDKSAGPGETSRAMAVQARTLELYRQLDLADAVVAAGHRNPNINLWARGKRRAHVSFADAGTDVTPYPFVLVYPQDLHERLLAERLQVLGVEVERRTELVSFEDKGDHVVARLRTPDGGEQNHEARYLAGCDGARSPIRHALGIEFEGGTYKQIFYVADVALNGLEPADEVHIALDTSDFVAVLSYGGDRNRLIGTVKDERADRPETLTFEDVGHQAIEGLGIEVRKVHWFSTYRVHHRVTGSFRRGHVFLVGDAAHVHSPAGGQGMNTGILDAINLAWKLAMVVKGQAPDSLLDSYDLERRAFARKLVDTTDRLFTFVTADGSFADFVRTRIAPVVASAAYRIESVREFMFRMISQTTLSYQESPLSEGKAGSIEGGDRLPWARSAASDNYAPLADIGWQIHVYGAARSDLRSWCERRRVPLHTFAWRPEHKKAGLQKNALYLLRPDTWVALAEPQQSTATLDRYFSARGLAPGEVL</sequence>
<evidence type="ECO:0000313" key="5">
    <source>
        <dbReference type="EMBL" id="MDC0723181.1"/>
    </source>
</evidence>
<evidence type="ECO:0000313" key="6">
    <source>
        <dbReference type="Proteomes" id="UP001221686"/>
    </source>
</evidence>
<keyword evidence="3" id="KW-0274">FAD</keyword>
<organism evidence="5 6">
    <name type="scientific">Nannocystis bainbridge</name>
    <dbReference type="NCBI Taxonomy" id="2995303"/>
    <lineage>
        <taxon>Bacteria</taxon>
        <taxon>Pseudomonadati</taxon>
        <taxon>Myxococcota</taxon>
        <taxon>Polyangia</taxon>
        <taxon>Nannocystales</taxon>
        <taxon>Nannocystaceae</taxon>
        <taxon>Nannocystis</taxon>
    </lineage>
</organism>
<dbReference type="RefSeq" id="WP_272091718.1">
    <property type="nucleotide sequence ID" value="NZ_JAQNDL010000004.1"/>
</dbReference>
<gene>
    <name evidence="5" type="ORF">POL25_40220</name>
</gene>
<keyword evidence="5" id="KW-0503">Monooxygenase</keyword>
<evidence type="ECO:0000256" key="1">
    <source>
        <dbReference type="ARBA" id="ARBA00001974"/>
    </source>
</evidence>
<dbReference type="InterPro" id="IPR050641">
    <property type="entry name" value="RIFMO-like"/>
</dbReference>
<dbReference type="Gene3D" id="3.30.70.2450">
    <property type="match status" value="1"/>
</dbReference>
<name>A0ABT5EEC8_9BACT</name>
<reference evidence="5 6" key="1">
    <citation type="submission" date="2022-11" db="EMBL/GenBank/DDBJ databases">
        <title>Minimal conservation of predation-associated metabolite biosynthetic gene clusters underscores biosynthetic potential of Myxococcota including descriptions for ten novel species: Archangium lansinium sp. nov., Myxococcus landrumus sp. nov., Nannocystis bai.</title>
        <authorList>
            <person name="Ahearne A."/>
            <person name="Stevens C."/>
            <person name="Dowd S."/>
        </authorList>
    </citation>
    <scope>NUCLEOTIDE SEQUENCE [LARGE SCALE GENOMIC DNA]</scope>
    <source>
        <strain evidence="5 6">BB15-2</strain>
    </source>
</reference>
<feature type="domain" description="FAD-binding" evidence="4">
    <location>
        <begin position="3"/>
        <end position="340"/>
    </location>
</feature>
<proteinExistence type="predicted"/>
<dbReference type="Proteomes" id="UP001221686">
    <property type="component" value="Unassembled WGS sequence"/>
</dbReference>
<dbReference type="Gene3D" id="3.50.50.60">
    <property type="entry name" value="FAD/NAD(P)-binding domain"/>
    <property type="match status" value="1"/>
</dbReference>
<dbReference type="PRINTS" id="PR00420">
    <property type="entry name" value="RNGMNOXGNASE"/>
</dbReference>
<comment type="caution">
    <text evidence="5">The sequence shown here is derived from an EMBL/GenBank/DDBJ whole genome shotgun (WGS) entry which is preliminary data.</text>
</comment>
<dbReference type="Pfam" id="PF01494">
    <property type="entry name" value="FAD_binding_3"/>
    <property type="match status" value="1"/>
</dbReference>
<evidence type="ECO:0000259" key="4">
    <source>
        <dbReference type="Pfam" id="PF01494"/>
    </source>
</evidence>
<comment type="cofactor">
    <cofactor evidence="1">
        <name>FAD</name>
        <dbReference type="ChEBI" id="CHEBI:57692"/>
    </cofactor>
</comment>
<dbReference type="PANTHER" id="PTHR43004">
    <property type="entry name" value="TRK SYSTEM POTASSIUM UPTAKE PROTEIN"/>
    <property type="match status" value="1"/>
</dbReference>
<dbReference type="PANTHER" id="PTHR43004:SF19">
    <property type="entry name" value="BINDING MONOOXYGENASE, PUTATIVE (JCVI)-RELATED"/>
    <property type="match status" value="1"/>
</dbReference>
<evidence type="ECO:0000256" key="3">
    <source>
        <dbReference type="ARBA" id="ARBA00022827"/>
    </source>
</evidence>
<evidence type="ECO:0000256" key="2">
    <source>
        <dbReference type="ARBA" id="ARBA00022630"/>
    </source>
</evidence>
<dbReference type="InterPro" id="IPR036188">
    <property type="entry name" value="FAD/NAD-bd_sf"/>
</dbReference>
<keyword evidence="5" id="KW-0560">Oxidoreductase</keyword>
<dbReference type="GO" id="GO:0004497">
    <property type="term" value="F:monooxygenase activity"/>
    <property type="evidence" value="ECO:0007669"/>
    <property type="project" value="UniProtKB-KW"/>
</dbReference>
<keyword evidence="2" id="KW-0285">Flavoprotein</keyword>
<accession>A0ABT5EEC8</accession>